<evidence type="ECO:0000256" key="14">
    <source>
        <dbReference type="ARBA" id="ARBA00023125"/>
    </source>
</evidence>
<dbReference type="NCBIfam" id="TIGR02776">
    <property type="entry name" value="NHEJ_ligase_prk"/>
    <property type="match status" value="1"/>
</dbReference>
<keyword evidence="12" id="KW-0067">ATP-binding</keyword>
<evidence type="ECO:0000259" key="22">
    <source>
        <dbReference type="PROSITE" id="PS50160"/>
    </source>
</evidence>
<dbReference type="InterPro" id="IPR014145">
    <property type="entry name" value="LigD_pol_dom"/>
</dbReference>
<dbReference type="GO" id="GO:0006310">
    <property type="term" value="P:DNA recombination"/>
    <property type="evidence" value="ECO:0007669"/>
    <property type="project" value="UniProtKB-KW"/>
</dbReference>
<dbReference type="NCBIfam" id="TIGR02777">
    <property type="entry name" value="LigD_PE_dom"/>
    <property type="match status" value="1"/>
</dbReference>
<feature type="compositionally biased region" description="Basic and acidic residues" evidence="21">
    <location>
        <begin position="522"/>
        <end position="536"/>
    </location>
</feature>
<keyword evidence="4" id="KW-0808">Transferase</keyword>
<dbReference type="GO" id="GO:0004527">
    <property type="term" value="F:exonuclease activity"/>
    <property type="evidence" value="ECO:0007669"/>
    <property type="project" value="UniProtKB-KW"/>
</dbReference>
<keyword evidence="6" id="KW-0540">Nuclease</keyword>
<evidence type="ECO:0000256" key="20">
    <source>
        <dbReference type="ARBA" id="ARBA00034003"/>
    </source>
</evidence>
<dbReference type="InterPro" id="IPR012310">
    <property type="entry name" value="DNA_ligase_ATP-dep_cent"/>
</dbReference>
<evidence type="ECO:0000256" key="13">
    <source>
        <dbReference type="ARBA" id="ARBA00022932"/>
    </source>
</evidence>
<dbReference type="NCBIfam" id="TIGR02779">
    <property type="entry name" value="NHEJ_ligase_lig"/>
    <property type="match status" value="1"/>
</dbReference>
<protein>
    <recommendedName>
        <fullName evidence="2">DNA ligase (ATP)</fullName>
        <ecNumber evidence="2">6.5.1.1</ecNumber>
    </recommendedName>
    <alternativeName>
        <fullName evidence="19">NHEJ DNA polymerase</fullName>
    </alternativeName>
</protein>
<dbReference type="Pfam" id="PF01068">
    <property type="entry name" value="DNA_ligase_A_M"/>
    <property type="match status" value="1"/>
</dbReference>
<dbReference type="AlphaFoldDB" id="A0A3A8J1Q3"/>
<dbReference type="PROSITE" id="PS00697">
    <property type="entry name" value="DNA_LIGASE_A1"/>
    <property type="match status" value="1"/>
</dbReference>
<evidence type="ECO:0000313" key="23">
    <source>
        <dbReference type="EMBL" id="RKG88888.1"/>
    </source>
</evidence>
<evidence type="ECO:0000256" key="12">
    <source>
        <dbReference type="ARBA" id="ARBA00022840"/>
    </source>
</evidence>
<feature type="compositionally biased region" description="Basic and acidic residues" evidence="21">
    <location>
        <begin position="567"/>
        <end position="580"/>
    </location>
</feature>
<dbReference type="EC" id="6.5.1.1" evidence="2"/>
<accession>A0A3A8J1Q3</accession>
<dbReference type="GO" id="GO:0006281">
    <property type="term" value="P:DNA repair"/>
    <property type="evidence" value="ECO:0007669"/>
    <property type="project" value="UniProtKB-KW"/>
</dbReference>
<dbReference type="GO" id="GO:0005524">
    <property type="term" value="F:ATP binding"/>
    <property type="evidence" value="ECO:0007669"/>
    <property type="project" value="UniProtKB-KW"/>
</dbReference>
<keyword evidence="9" id="KW-0227">DNA damage</keyword>
<evidence type="ECO:0000256" key="11">
    <source>
        <dbReference type="ARBA" id="ARBA00022839"/>
    </source>
</evidence>
<dbReference type="InterPro" id="IPR014143">
    <property type="entry name" value="NHEJ_ligase_prk"/>
</dbReference>
<keyword evidence="5" id="KW-0548">Nucleotidyltransferase</keyword>
<feature type="compositionally biased region" description="Basic and acidic residues" evidence="21">
    <location>
        <begin position="173"/>
        <end position="184"/>
    </location>
</feature>
<dbReference type="PROSITE" id="PS50160">
    <property type="entry name" value="DNA_LIGASE_A3"/>
    <property type="match status" value="1"/>
</dbReference>
<dbReference type="Proteomes" id="UP000268094">
    <property type="component" value="Unassembled WGS sequence"/>
</dbReference>
<evidence type="ECO:0000256" key="5">
    <source>
        <dbReference type="ARBA" id="ARBA00022695"/>
    </source>
</evidence>
<dbReference type="PANTHER" id="PTHR42705">
    <property type="entry name" value="BIFUNCTIONAL NON-HOMOLOGOUS END JOINING PROTEIN LIGD"/>
    <property type="match status" value="1"/>
</dbReference>
<dbReference type="RefSeq" id="WP_120541049.1">
    <property type="nucleotide sequence ID" value="NZ_RAVZ01000075.1"/>
</dbReference>
<proteinExistence type="predicted"/>
<keyword evidence="3 23" id="KW-0436">Ligase</keyword>
<evidence type="ECO:0000256" key="10">
    <source>
        <dbReference type="ARBA" id="ARBA00022801"/>
    </source>
</evidence>
<feature type="region of interest" description="Disordered" evidence="21">
    <location>
        <begin position="518"/>
        <end position="580"/>
    </location>
</feature>
<evidence type="ECO:0000313" key="24">
    <source>
        <dbReference type="Proteomes" id="UP000268094"/>
    </source>
</evidence>
<keyword evidence="8" id="KW-0547">Nucleotide-binding</keyword>
<dbReference type="InterPro" id="IPR014144">
    <property type="entry name" value="LigD_PE_domain"/>
</dbReference>
<dbReference type="InterPro" id="IPR014146">
    <property type="entry name" value="LigD_ligase_dom"/>
</dbReference>
<dbReference type="GO" id="GO:0046872">
    <property type="term" value="F:metal ion binding"/>
    <property type="evidence" value="ECO:0007669"/>
    <property type="project" value="UniProtKB-KW"/>
</dbReference>
<dbReference type="InterPro" id="IPR012309">
    <property type="entry name" value="DNA_ligase_ATP-dep_C"/>
</dbReference>
<dbReference type="Gene3D" id="2.40.50.140">
    <property type="entry name" value="Nucleic acid-binding proteins"/>
    <property type="match status" value="1"/>
</dbReference>
<dbReference type="GO" id="GO:0003887">
    <property type="term" value="F:DNA-directed DNA polymerase activity"/>
    <property type="evidence" value="ECO:0007669"/>
    <property type="project" value="UniProtKB-KW"/>
</dbReference>
<dbReference type="SUPFAM" id="SSF50249">
    <property type="entry name" value="Nucleic acid-binding proteins"/>
    <property type="match status" value="1"/>
</dbReference>
<evidence type="ECO:0000256" key="7">
    <source>
        <dbReference type="ARBA" id="ARBA00022723"/>
    </source>
</evidence>
<reference evidence="24" key="1">
    <citation type="submission" date="2018-09" db="EMBL/GenBank/DDBJ databases">
        <authorList>
            <person name="Livingstone P.G."/>
            <person name="Whitworth D.E."/>
        </authorList>
    </citation>
    <scope>NUCLEOTIDE SEQUENCE [LARGE SCALE GENOMIC DNA]</scope>
    <source>
        <strain evidence="24">CA054A</strain>
    </source>
</reference>
<keyword evidence="13" id="KW-0239">DNA-directed DNA polymerase</keyword>
<dbReference type="Gene3D" id="3.30.470.30">
    <property type="entry name" value="DNA ligase/mRNA capping enzyme"/>
    <property type="match status" value="1"/>
</dbReference>
<evidence type="ECO:0000256" key="21">
    <source>
        <dbReference type="SAM" id="MobiDB-lite"/>
    </source>
</evidence>
<evidence type="ECO:0000256" key="19">
    <source>
        <dbReference type="ARBA" id="ARBA00029943"/>
    </source>
</evidence>
<comment type="catalytic activity">
    <reaction evidence="20">
        <text>ATP + (deoxyribonucleotide)n-3'-hydroxyl + 5'-phospho-(deoxyribonucleotide)m = (deoxyribonucleotide)n+m + AMP + diphosphate.</text>
        <dbReference type="EC" id="6.5.1.1"/>
    </reaction>
</comment>
<evidence type="ECO:0000256" key="4">
    <source>
        <dbReference type="ARBA" id="ARBA00022679"/>
    </source>
</evidence>
<keyword evidence="24" id="KW-1185">Reference proteome</keyword>
<keyword evidence="10" id="KW-0378">Hydrolase</keyword>
<dbReference type="InterPro" id="IPR052171">
    <property type="entry name" value="NHEJ_LigD"/>
</dbReference>
<dbReference type="GO" id="GO:0003677">
    <property type="term" value="F:DNA binding"/>
    <property type="evidence" value="ECO:0007669"/>
    <property type="project" value="UniProtKB-KW"/>
</dbReference>
<feature type="region of interest" description="Disordered" evidence="21">
    <location>
        <begin position="173"/>
        <end position="224"/>
    </location>
</feature>
<evidence type="ECO:0000256" key="18">
    <source>
        <dbReference type="ARBA" id="ARBA00023268"/>
    </source>
</evidence>
<keyword evidence="11" id="KW-0269">Exonuclease</keyword>
<comment type="cofactor">
    <cofactor evidence="1">
        <name>Mn(2+)</name>
        <dbReference type="ChEBI" id="CHEBI:29035"/>
    </cofactor>
</comment>
<dbReference type="InterPro" id="IPR012340">
    <property type="entry name" value="NA-bd_OB-fold"/>
</dbReference>
<dbReference type="Pfam" id="PF21686">
    <property type="entry name" value="LigD_Prim-Pol"/>
    <property type="match status" value="1"/>
</dbReference>
<evidence type="ECO:0000256" key="8">
    <source>
        <dbReference type="ARBA" id="ARBA00022741"/>
    </source>
</evidence>
<dbReference type="OrthoDB" id="9802472at2"/>
<gene>
    <name evidence="23" type="primary">ligD</name>
    <name evidence="23" type="ORF">D7V88_13535</name>
</gene>
<evidence type="ECO:0000256" key="6">
    <source>
        <dbReference type="ARBA" id="ARBA00022722"/>
    </source>
</evidence>
<dbReference type="Pfam" id="PF13298">
    <property type="entry name" value="LigD_N"/>
    <property type="match status" value="1"/>
</dbReference>
<dbReference type="Gene3D" id="3.30.1490.70">
    <property type="match status" value="1"/>
</dbReference>
<dbReference type="Gene3D" id="3.90.920.10">
    <property type="entry name" value="DNA primase, PRIM domain"/>
    <property type="match status" value="1"/>
</dbReference>
<evidence type="ECO:0000256" key="17">
    <source>
        <dbReference type="ARBA" id="ARBA00023211"/>
    </source>
</evidence>
<evidence type="ECO:0000256" key="16">
    <source>
        <dbReference type="ARBA" id="ARBA00023204"/>
    </source>
</evidence>
<dbReference type="NCBIfam" id="TIGR02778">
    <property type="entry name" value="ligD_pol"/>
    <property type="match status" value="1"/>
</dbReference>
<sequence>MKTSETEKRLERYRTKRDFLRTPEPAPGAVTRAAGEPVFVVHKHDATRLHYDLRLEIGGVLVSWAIPKGPSHDPAQKRLAVQTEDHPRSYADFEGHIPDEEYGGGDSLLWESGTFETVPPGQADAQLARGHLEVVLRGQKLQGRWHLIRTRPRGGKTQWLFFKAKDEEARPGYDVTVERPESVKSGRKQTRGPRKPGVLRKKPVAPSRMKAHPAPSKEQKAPATPEKLLERVWPPMLARLAVPDEAHDETHAYEVKYDGFRAVFALTRDKIAFQSRRGNDLSSRFGRITASLRTLPVSDVVVDGEVIALDKKGRSNFQLLQHTEEGAEQRFVVFDVLWLNGEDLRGLPYEERRARLEKLMASVELPLQASERLELPLSRALLEARRKGWEGIIAKRKDSPYTGTRSGDWLKLKVVAGQEVVILGYLPIKNAQAKSEIGALRVGVRGKDGFHDVGKVGTGYTTSDRRELRWLLDATRTKKPSAVDAAANTETVWVKPKYVAQVRFTEWTRDGRLRHPVFQGLRSDKQPRDVVRERPAPTESTRTAKGVRRAPAQASARTTTHRAPTKASDRTSAKRPERDTEALLTHGDRVLFPDSGLTKADVFGYYRDVAPLLVPVLADRPLAHQQWPAGIEAPGFFRHELSGIPSWLPTLRVRHEGKSLRHVNVKDADALLWLANQSALTLHMWLSHAPRLAQPDFVVFDLDPGTGGWKDLVKVARRLHARLDALGLQSFPKTSGKRGLHVLVPLAPGHTYARALAFANARVAELEEALGDIATTERSVGKRGGRLYLDVGQNARGKTVVAPYSLRAVEGAPFSAPLDWSEVTARLDPHRFRLKTLRKRLEAVGDLFAPVLRVKQTLPGE</sequence>
<comment type="caution">
    <text evidence="23">The sequence shown here is derived from an EMBL/GenBank/DDBJ whole genome shotgun (WGS) entry which is preliminary data.</text>
</comment>
<dbReference type="PROSITE" id="PS00333">
    <property type="entry name" value="DNA_LIGASE_A2"/>
    <property type="match status" value="1"/>
</dbReference>
<keyword evidence="18" id="KW-0511">Multifunctional enzyme</keyword>
<keyword evidence="14" id="KW-0238">DNA-binding</keyword>
<organism evidence="23 24">
    <name type="scientific">Corallococcus terminator</name>
    <dbReference type="NCBI Taxonomy" id="2316733"/>
    <lineage>
        <taxon>Bacteria</taxon>
        <taxon>Pseudomonadati</taxon>
        <taxon>Myxococcota</taxon>
        <taxon>Myxococcia</taxon>
        <taxon>Myxococcales</taxon>
        <taxon>Cystobacterineae</taxon>
        <taxon>Myxococcaceae</taxon>
        <taxon>Corallococcus</taxon>
    </lineage>
</organism>
<evidence type="ECO:0000256" key="1">
    <source>
        <dbReference type="ARBA" id="ARBA00001936"/>
    </source>
</evidence>
<dbReference type="SUPFAM" id="SSF56091">
    <property type="entry name" value="DNA ligase/mRNA capping enzyme, catalytic domain"/>
    <property type="match status" value="1"/>
</dbReference>
<keyword evidence="7" id="KW-0479">Metal-binding</keyword>
<evidence type="ECO:0000256" key="2">
    <source>
        <dbReference type="ARBA" id="ARBA00012727"/>
    </source>
</evidence>
<dbReference type="GO" id="GO:0003910">
    <property type="term" value="F:DNA ligase (ATP) activity"/>
    <property type="evidence" value="ECO:0007669"/>
    <property type="project" value="UniProtKB-EC"/>
</dbReference>
<feature type="compositionally biased region" description="Basic residues" evidence="21">
    <location>
        <begin position="185"/>
        <end position="203"/>
    </location>
</feature>
<dbReference type="InterPro" id="IPR016059">
    <property type="entry name" value="DNA_ligase_ATP-dep_CS"/>
</dbReference>
<name>A0A3A8J1Q3_9BACT</name>
<dbReference type="CDD" id="cd04861">
    <property type="entry name" value="LigD_Pol_like"/>
    <property type="match status" value="1"/>
</dbReference>
<feature type="domain" description="ATP-dependent DNA ligase family profile" evidence="22">
    <location>
        <begin position="322"/>
        <end position="413"/>
    </location>
</feature>
<evidence type="ECO:0000256" key="15">
    <source>
        <dbReference type="ARBA" id="ARBA00023172"/>
    </source>
</evidence>
<evidence type="ECO:0000256" key="9">
    <source>
        <dbReference type="ARBA" id="ARBA00022763"/>
    </source>
</evidence>
<dbReference type="PANTHER" id="PTHR42705:SF2">
    <property type="entry name" value="BIFUNCTIONAL NON-HOMOLOGOUS END JOINING PROTEIN LIGD"/>
    <property type="match status" value="1"/>
</dbReference>
<dbReference type="CDD" id="cd07971">
    <property type="entry name" value="OBF_DNA_ligase_LigD"/>
    <property type="match status" value="1"/>
</dbReference>
<dbReference type="CDD" id="cd07906">
    <property type="entry name" value="Adenylation_DNA_ligase_LigD_LigC"/>
    <property type="match status" value="1"/>
</dbReference>
<keyword evidence="17" id="KW-0464">Manganese</keyword>
<dbReference type="Pfam" id="PF04679">
    <property type="entry name" value="DNA_ligase_A_C"/>
    <property type="match status" value="1"/>
</dbReference>
<dbReference type="EMBL" id="RAVZ01000075">
    <property type="protein sequence ID" value="RKG88888.1"/>
    <property type="molecule type" value="Genomic_DNA"/>
</dbReference>
<evidence type="ECO:0000256" key="3">
    <source>
        <dbReference type="ARBA" id="ARBA00022598"/>
    </source>
</evidence>
<keyword evidence="16" id="KW-0234">DNA repair</keyword>
<keyword evidence="15" id="KW-0233">DNA recombination</keyword>